<gene>
    <name evidence="2" type="ORF">SAMN04488124_1449</name>
</gene>
<keyword evidence="1" id="KW-0812">Transmembrane</keyword>
<name>A0A1I6GRT3_9EURY</name>
<evidence type="ECO:0000313" key="3">
    <source>
        <dbReference type="Proteomes" id="UP000243250"/>
    </source>
</evidence>
<evidence type="ECO:0000313" key="2">
    <source>
        <dbReference type="EMBL" id="SFR44890.1"/>
    </source>
</evidence>
<sequence>MLTRAQRVVLAGVVLSIPTTYLVYVATGSFPLAGATLLSVGFVVPSGINGYLDGPSEKSSR</sequence>
<dbReference type="InterPro" id="IPR058293">
    <property type="entry name" value="DUF7987"/>
</dbReference>
<organism evidence="2 3">
    <name type="scientific">Halogeometricum limi</name>
    <dbReference type="NCBI Taxonomy" id="555875"/>
    <lineage>
        <taxon>Archaea</taxon>
        <taxon>Methanobacteriati</taxon>
        <taxon>Methanobacteriota</taxon>
        <taxon>Stenosarchaea group</taxon>
        <taxon>Halobacteria</taxon>
        <taxon>Halobacteriales</taxon>
        <taxon>Haloferacaceae</taxon>
        <taxon>Halogeometricum</taxon>
    </lineage>
</organism>
<keyword evidence="1" id="KW-0472">Membrane</keyword>
<protein>
    <submittedName>
        <fullName evidence="2">Uncharacterized protein</fullName>
    </submittedName>
</protein>
<feature type="transmembrane region" description="Helical" evidence="1">
    <location>
        <begin position="7"/>
        <end position="26"/>
    </location>
</feature>
<dbReference type="RefSeq" id="WP_089878498.1">
    <property type="nucleotide sequence ID" value="NZ_FOYS01000002.1"/>
</dbReference>
<keyword evidence="1" id="KW-1133">Transmembrane helix</keyword>
<reference evidence="3" key="1">
    <citation type="submission" date="2016-10" db="EMBL/GenBank/DDBJ databases">
        <authorList>
            <person name="Varghese N."/>
            <person name="Submissions S."/>
        </authorList>
    </citation>
    <scope>NUCLEOTIDE SEQUENCE [LARGE SCALE GENOMIC DNA]</scope>
    <source>
        <strain evidence="3">CGMCC 1.8711</strain>
    </source>
</reference>
<dbReference type="OrthoDB" id="282093at2157"/>
<proteinExistence type="predicted"/>
<dbReference type="STRING" id="555875.SAMN04488124_1449"/>
<accession>A0A1I6GRT3</accession>
<dbReference type="Proteomes" id="UP000243250">
    <property type="component" value="Unassembled WGS sequence"/>
</dbReference>
<feature type="transmembrane region" description="Helical" evidence="1">
    <location>
        <begin position="32"/>
        <end position="52"/>
    </location>
</feature>
<dbReference type="AlphaFoldDB" id="A0A1I6GRT3"/>
<dbReference type="EMBL" id="FOYS01000002">
    <property type="protein sequence ID" value="SFR44890.1"/>
    <property type="molecule type" value="Genomic_DNA"/>
</dbReference>
<evidence type="ECO:0000256" key="1">
    <source>
        <dbReference type="SAM" id="Phobius"/>
    </source>
</evidence>
<dbReference type="Pfam" id="PF25949">
    <property type="entry name" value="DUF7987"/>
    <property type="match status" value="1"/>
</dbReference>
<keyword evidence="3" id="KW-1185">Reference proteome</keyword>